<protein>
    <submittedName>
        <fullName evidence="1">1067_t:CDS:1</fullName>
    </submittedName>
</protein>
<dbReference type="Proteomes" id="UP000789920">
    <property type="component" value="Unassembled WGS sequence"/>
</dbReference>
<evidence type="ECO:0000313" key="2">
    <source>
        <dbReference type="Proteomes" id="UP000789920"/>
    </source>
</evidence>
<comment type="caution">
    <text evidence="1">The sequence shown here is derived from an EMBL/GenBank/DDBJ whole genome shotgun (WGS) entry which is preliminary data.</text>
</comment>
<keyword evidence="2" id="KW-1185">Reference proteome</keyword>
<evidence type="ECO:0000313" key="1">
    <source>
        <dbReference type="EMBL" id="CAG8480661.1"/>
    </source>
</evidence>
<accession>A0ACA9KMY2</accession>
<organism evidence="1 2">
    <name type="scientific">Racocetra persica</name>
    <dbReference type="NCBI Taxonomy" id="160502"/>
    <lineage>
        <taxon>Eukaryota</taxon>
        <taxon>Fungi</taxon>
        <taxon>Fungi incertae sedis</taxon>
        <taxon>Mucoromycota</taxon>
        <taxon>Glomeromycotina</taxon>
        <taxon>Glomeromycetes</taxon>
        <taxon>Diversisporales</taxon>
        <taxon>Gigasporaceae</taxon>
        <taxon>Racocetra</taxon>
    </lineage>
</organism>
<reference evidence="1" key="1">
    <citation type="submission" date="2021-06" db="EMBL/GenBank/DDBJ databases">
        <authorList>
            <person name="Kallberg Y."/>
            <person name="Tangrot J."/>
            <person name="Rosling A."/>
        </authorList>
    </citation>
    <scope>NUCLEOTIDE SEQUENCE</scope>
    <source>
        <strain evidence="1">MA461A</strain>
    </source>
</reference>
<gene>
    <name evidence="1" type="ORF">RPERSI_LOCUS969</name>
</gene>
<name>A0ACA9KMY2_9GLOM</name>
<proteinExistence type="predicted"/>
<dbReference type="EMBL" id="CAJVQC010000794">
    <property type="protein sequence ID" value="CAG8480661.1"/>
    <property type="molecule type" value="Genomic_DNA"/>
</dbReference>
<sequence>MSLQSLLIPLSSFTFHDFIIFFIIAIVAYTFKFYYTYFTRENKLPGPFPLPLIGNLYFLYRELDDILFDLQEKYRSGLFEFYIDSERKICIGDAKLLKEINKYSSNTKFKSHAEFELDELAGLGIGFNNNLESWKNNKAFLIQSVITPSFWKKYIKEIEMIFENSINLVECKQKSASFEIDFKE</sequence>